<gene>
    <name evidence="2" type="ORF">RFI_15687</name>
</gene>
<keyword evidence="3" id="KW-1185">Reference proteome</keyword>
<protein>
    <submittedName>
        <fullName evidence="2">Uncharacterized protein</fullName>
    </submittedName>
</protein>
<evidence type="ECO:0000256" key="1">
    <source>
        <dbReference type="SAM" id="Phobius"/>
    </source>
</evidence>
<proteinExistence type="predicted"/>
<keyword evidence="1" id="KW-0812">Transmembrane</keyword>
<keyword evidence="1" id="KW-0472">Membrane</keyword>
<evidence type="ECO:0000313" key="2">
    <source>
        <dbReference type="EMBL" id="ETO21516.1"/>
    </source>
</evidence>
<feature type="transmembrane region" description="Helical" evidence="1">
    <location>
        <begin position="73"/>
        <end position="95"/>
    </location>
</feature>
<evidence type="ECO:0000313" key="3">
    <source>
        <dbReference type="Proteomes" id="UP000023152"/>
    </source>
</evidence>
<reference evidence="2 3" key="1">
    <citation type="journal article" date="2013" name="Curr. Biol.">
        <title>The Genome of the Foraminiferan Reticulomyxa filosa.</title>
        <authorList>
            <person name="Glockner G."/>
            <person name="Hulsmann N."/>
            <person name="Schleicher M."/>
            <person name="Noegel A.A."/>
            <person name="Eichinger L."/>
            <person name="Gallinger C."/>
            <person name="Pawlowski J."/>
            <person name="Sierra R."/>
            <person name="Euteneuer U."/>
            <person name="Pillet L."/>
            <person name="Moustafa A."/>
            <person name="Platzer M."/>
            <person name="Groth M."/>
            <person name="Szafranski K."/>
            <person name="Schliwa M."/>
        </authorList>
    </citation>
    <scope>NUCLEOTIDE SEQUENCE [LARGE SCALE GENOMIC DNA]</scope>
</reference>
<name>X6N667_RETFI</name>
<sequence length="391" mass="46264">MYWRNTKSETLDVNFELWSHIAYTKYAFQQICFLILKLSFKKQNKNSFEVCEQESIQSRSFRFVVFFSHSCKLCLGICNSFLVVVFFVFFLFFLFTLDFNNFFIQFSETLFFSQQTKIESAVDCHLALFSVFVWRSCIIRGHKKIVVEFQFLDFLQKKYVLQNKKGQELGEGFHNKKKKLKKKGMSISQLHSKELAIYLSTETNSWSAKRLLTYLESEKLAHGSQLSEIRMSEDQQRSTIKFRSESEYGAFVLKYMRWKESQMSEKKVQDTIIGVENLDKVMEEIQRNFSVINMCVEKRSEEPIPKRRIQSIPTSPTVLSRYSGVCYIEYTNKKKHINQKKLLELHIPVEPYVFDQKEIPYVFVISIVEEDVGRITTSENDENTTREKVDK</sequence>
<keyword evidence="1" id="KW-1133">Transmembrane helix</keyword>
<comment type="caution">
    <text evidence="2">The sequence shown here is derived from an EMBL/GenBank/DDBJ whole genome shotgun (WGS) entry which is preliminary data.</text>
</comment>
<organism evidence="2 3">
    <name type="scientific">Reticulomyxa filosa</name>
    <dbReference type="NCBI Taxonomy" id="46433"/>
    <lineage>
        <taxon>Eukaryota</taxon>
        <taxon>Sar</taxon>
        <taxon>Rhizaria</taxon>
        <taxon>Retaria</taxon>
        <taxon>Foraminifera</taxon>
        <taxon>Monothalamids</taxon>
        <taxon>Reticulomyxidae</taxon>
        <taxon>Reticulomyxa</taxon>
    </lineage>
</organism>
<dbReference type="EMBL" id="ASPP01011550">
    <property type="protein sequence ID" value="ETO21516.1"/>
    <property type="molecule type" value="Genomic_DNA"/>
</dbReference>
<accession>X6N667</accession>
<dbReference type="Proteomes" id="UP000023152">
    <property type="component" value="Unassembled WGS sequence"/>
</dbReference>
<dbReference type="AlphaFoldDB" id="X6N667"/>